<comment type="caution">
    <text evidence="2">The sequence shown here is derived from an EMBL/GenBank/DDBJ whole genome shotgun (WGS) entry which is preliminary data.</text>
</comment>
<accession>A0A699X349</accession>
<gene>
    <name evidence="2" type="ORF">Tci_926126</name>
</gene>
<proteinExistence type="predicted"/>
<feature type="region of interest" description="Disordered" evidence="1">
    <location>
        <begin position="17"/>
        <end position="46"/>
    </location>
</feature>
<sequence length="99" mass="11278">GPIRIADLANQVQPVARRHAQIGDQQRNGRSRLEQMHGTGAARSRNAADVVEAEDLGKNFPGILVVIDDQHPLWRLRWRREHHLIEGFTLFITQNVVIE</sequence>
<name>A0A699X349_TANCI</name>
<dbReference type="AlphaFoldDB" id="A0A699X349"/>
<feature type="non-terminal residue" evidence="2">
    <location>
        <position position="1"/>
    </location>
</feature>
<reference evidence="2" key="1">
    <citation type="journal article" date="2019" name="Sci. Rep.">
        <title>Draft genome of Tanacetum cinerariifolium, the natural source of mosquito coil.</title>
        <authorList>
            <person name="Yamashiro T."/>
            <person name="Shiraishi A."/>
            <person name="Satake H."/>
            <person name="Nakayama K."/>
        </authorList>
    </citation>
    <scope>NUCLEOTIDE SEQUENCE</scope>
</reference>
<organism evidence="2">
    <name type="scientific">Tanacetum cinerariifolium</name>
    <name type="common">Dalmatian daisy</name>
    <name type="synonym">Chrysanthemum cinerariifolium</name>
    <dbReference type="NCBI Taxonomy" id="118510"/>
    <lineage>
        <taxon>Eukaryota</taxon>
        <taxon>Viridiplantae</taxon>
        <taxon>Streptophyta</taxon>
        <taxon>Embryophyta</taxon>
        <taxon>Tracheophyta</taxon>
        <taxon>Spermatophyta</taxon>
        <taxon>Magnoliopsida</taxon>
        <taxon>eudicotyledons</taxon>
        <taxon>Gunneridae</taxon>
        <taxon>Pentapetalae</taxon>
        <taxon>asterids</taxon>
        <taxon>campanulids</taxon>
        <taxon>Asterales</taxon>
        <taxon>Asteraceae</taxon>
        <taxon>Asteroideae</taxon>
        <taxon>Anthemideae</taxon>
        <taxon>Anthemidinae</taxon>
        <taxon>Tanacetum</taxon>
    </lineage>
</organism>
<dbReference type="EMBL" id="BKCJ011802768">
    <property type="protein sequence ID" value="GFD54157.1"/>
    <property type="molecule type" value="Genomic_DNA"/>
</dbReference>
<evidence type="ECO:0000256" key="1">
    <source>
        <dbReference type="SAM" id="MobiDB-lite"/>
    </source>
</evidence>
<evidence type="ECO:0000313" key="2">
    <source>
        <dbReference type="EMBL" id="GFD54157.1"/>
    </source>
</evidence>
<feature type="non-terminal residue" evidence="2">
    <location>
        <position position="99"/>
    </location>
</feature>
<protein>
    <submittedName>
        <fullName evidence="2">Uncharacterized protein</fullName>
    </submittedName>
</protein>